<dbReference type="InterPro" id="IPR050155">
    <property type="entry name" value="HAD-like_hydrolase_sf"/>
</dbReference>
<dbReference type="InterPro" id="IPR036412">
    <property type="entry name" value="HAD-like_sf"/>
</dbReference>
<name>A0A2P8DM32_9ACTN</name>
<dbReference type="SUPFAM" id="SSF56784">
    <property type="entry name" value="HAD-like"/>
    <property type="match status" value="1"/>
</dbReference>
<dbReference type="Gene3D" id="1.10.150.240">
    <property type="entry name" value="Putative phosphatase, domain 2"/>
    <property type="match status" value="1"/>
</dbReference>
<protein>
    <submittedName>
        <fullName evidence="1">Phosphoglycolate phosphatase</fullName>
    </submittedName>
</protein>
<dbReference type="InterPro" id="IPR041492">
    <property type="entry name" value="HAD_2"/>
</dbReference>
<organism evidence="1 2">
    <name type="scientific">Haloactinopolyspora alba</name>
    <dbReference type="NCBI Taxonomy" id="648780"/>
    <lineage>
        <taxon>Bacteria</taxon>
        <taxon>Bacillati</taxon>
        <taxon>Actinomycetota</taxon>
        <taxon>Actinomycetes</taxon>
        <taxon>Jiangellales</taxon>
        <taxon>Jiangellaceae</taxon>
        <taxon>Haloactinopolyspora</taxon>
    </lineage>
</organism>
<dbReference type="EMBL" id="PYGE01000020">
    <property type="protein sequence ID" value="PSK98258.1"/>
    <property type="molecule type" value="Genomic_DNA"/>
</dbReference>
<dbReference type="RefSeq" id="WP_165358751.1">
    <property type="nucleotide sequence ID" value="NZ_PYGE01000020.1"/>
</dbReference>
<dbReference type="GO" id="GO:0006281">
    <property type="term" value="P:DNA repair"/>
    <property type="evidence" value="ECO:0007669"/>
    <property type="project" value="TreeGrafter"/>
</dbReference>
<evidence type="ECO:0000313" key="2">
    <source>
        <dbReference type="Proteomes" id="UP000243528"/>
    </source>
</evidence>
<dbReference type="GO" id="GO:0008967">
    <property type="term" value="F:phosphoglycolate phosphatase activity"/>
    <property type="evidence" value="ECO:0007669"/>
    <property type="project" value="TreeGrafter"/>
</dbReference>
<dbReference type="Proteomes" id="UP000243528">
    <property type="component" value="Unassembled WGS sequence"/>
</dbReference>
<proteinExistence type="predicted"/>
<dbReference type="PANTHER" id="PTHR43434">
    <property type="entry name" value="PHOSPHOGLYCOLATE PHOSPHATASE"/>
    <property type="match status" value="1"/>
</dbReference>
<dbReference type="InterPro" id="IPR023198">
    <property type="entry name" value="PGP-like_dom2"/>
</dbReference>
<dbReference type="Gene3D" id="3.40.50.1000">
    <property type="entry name" value="HAD superfamily/HAD-like"/>
    <property type="match status" value="1"/>
</dbReference>
<keyword evidence="2" id="KW-1185">Reference proteome</keyword>
<accession>A0A2P8DM32</accession>
<sequence length="204" mass="21625">MGLVIGFDLDLTLVDSADGITAALVEAGRQMGATVEPETLRPLLGLPLDVTVRHFVDESRVAEMMALYRELYPGIGVPATKTLPGAREAVESIHDHRGRVLVVSAKIASAVRAVLDHVELPVDHVVGEKFAETKGEVLREHGADVFVGDHPGDMIGARSAGAYAMGVTTGSHDGVALREAGADVVFSDLLDFPYWLADFVGTPT</sequence>
<dbReference type="AlphaFoldDB" id="A0A2P8DM32"/>
<gene>
    <name evidence="1" type="ORF">CLV30_12044</name>
</gene>
<dbReference type="InterPro" id="IPR023214">
    <property type="entry name" value="HAD_sf"/>
</dbReference>
<reference evidence="1 2" key="1">
    <citation type="submission" date="2018-03" db="EMBL/GenBank/DDBJ databases">
        <title>Genomic Encyclopedia of Archaeal and Bacterial Type Strains, Phase II (KMG-II): from individual species to whole genera.</title>
        <authorList>
            <person name="Goeker M."/>
        </authorList>
    </citation>
    <scope>NUCLEOTIDE SEQUENCE [LARGE SCALE GENOMIC DNA]</scope>
    <source>
        <strain evidence="1 2">DSM 45211</strain>
    </source>
</reference>
<dbReference type="PANTHER" id="PTHR43434:SF1">
    <property type="entry name" value="PHOSPHOGLYCOLATE PHOSPHATASE"/>
    <property type="match status" value="1"/>
</dbReference>
<comment type="caution">
    <text evidence="1">The sequence shown here is derived from an EMBL/GenBank/DDBJ whole genome shotgun (WGS) entry which is preliminary data.</text>
</comment>
<dbReference type="Pfam" id="PF13419">
    <property type="entry name" value="HAD_2"/>
    <property type="match status" value="1"/>
</dbReference>
<evidence type="ECO:0000313" key="1">
    <source>
        <dbReference type="EMBL" id="PSK98258.1"/>
    </source>
</evidence>